<feature type="region of interest" description="Disordered" evidence="1">
    <location>
        <begin position="86"/>
        <end position="116"/>
    </location>
</feature>
<organism evidence="2 3">
    <name type="scientific">Burkholderia pseudomallei (strain 1710b)</name>
    <dbReference type="NCBI Taxonomy" id="320372"/>
    <lineage>
        <taxon>Bacteria</taxon>
        <taxon>Pseudomonadati</taxon>
        <taxon>Pseudomonadota</taxon>
        <taxon>Betaproteobacteria</taxon>
        <taxon>Burkholderiales</taxon>
        <taxon>Burkholderiaceae</taxon>
        <taxon>Burkholderia</taxon>
        <taxon>pseudomallei group</taxon>
    </lineage>
</organism>
<feature type="region of interest" description="Disordered" evidence="1">
    <location>
        <begin position="45"/>
        <end position="71"/>
    </location>
</feature>
<dbReference type="EMBL" id="CP000124">
    <property type="protein sequence ID" value="ABA49477.1"/>
    <property type="molecule type" value="Genomic_DNA"/>
</dbReference>
<dbReference type="AntiFam" id="ANF00062">
    <property type="entry name" value="Shadow ORF (opposite ABC transporter protein)"/>
</dbReference>
<protein>
    <submittedName>
        <fullName evidence="2">Uncharacterized protein</fullName>
    </submittedName>
</protein>
<evidence type="ECO:0000256" key="1">
    <source>
        <dbReference type="SAM" id="MobiDB-lite"/>
    </source>
</evidence>
<sequence length="140" mass="14087">MSASSAANGSSISSTRGSIASARAIATRCFIPPDSVCGYASANAARPTLSSAARERSAASRRDSRLAARSANATFSRTVVHGASWSNSWNTTIRSAPGPRTGSPASVIAPSTGATKPAIALSNVDLPQPDGPSSTKRSAP</sequence>
<dbReference type="AlphaFoldDB" id="Q3JSM3"/>
<name>Q3JSM3_BURP1</name>
<dbReference type="HOGENOM" id="CLU_113283_1_0_4"/>
<gene>
    <name evidence="2" type="ordered locus">BURPS1710b_2034</name>
</gene>
<feature type="region of interest" description="Disordered" evidence="1">
    <location>
        <begin position="121"/>
        <end position="140"/>
    </location>
</feature>
<feature type="compositionally biased region" description="Basic and acidic residues" evidence="1">
    <location>
        <begin position="53"/>
        <end position="66"/>
    </location>
</feature>
<reference evidence="2 3" key="1">
    <citation type="submission" date="2005-09" db="EMBL/GenBank/DDBJ databases">
        <authorList>
            <person name="Woods D.E."/>
            <person name="Nierman W.C."/>
        </authorList>
    </citation>
    <scope>NUCLEOTIDE SEQUENCE [LARGE SCALE GENOMIC DNA]</scope>
    <source>
        <strain evidence="2 3">1710b</strain>
    </source>
</reference>
<proteinExistence type="predicted"/>
<dbReference type="KEGG" id="bpm:BURPS1710b_2034"/>
<feature type="compositionally biased region" description="Polar residues" evidence="1">
    <location>
        <begin position="131"/>
        <end position="140"/>
    </location>
</feature>
<dbReference type="Proteomes" id="UP000002700">
    <property type="component" value="Chromosome I"/>
</dbReference>
<dbReference type="EnsemblBacteria" id="ABA49477">
    <property type="protein sequence ID" value="ABA49477"/>
    <property type="gene ID" value="BURPS1710b_2034"/>
</dbReference>
<evidence type="ECO:0000313" key="2">
    <source>
        <dbReference type="EMBL" id="ABA49477.1"/>
    </source>
</evidence>
<evidence type="ECO:0000313" key="3">
    <source>
        <dbReference type="Proteomes" id="UP000002700"/>
    </source>
</evidence>
<accession>Q3JSM3</accession>